<keyword evidence="1" id="KW-0472">Membrane</keyword>
<dbReference type="Proteomes" id="UP000462152">
    <property type="component" value="Unassembled WGS sequence"/>
</dbReference>
<protein>
    <submittedName>
        <fullName evidence="2">GntP family permease</fullName>
    </submittedName>
</protein>
<feature type="transmembrane region" description="Helical" evidence="1">
    <location>
        <begin position="280"/>
        <end position="299"/>
    </location>
</feature>
<feature type="transmembrane region" description="Helical" evidence="1">
    <location>
        <begin position="12"/>
        <end position="30"/>
    </location>
</feature>
<dbReference type="NCBIfam" id="TIGR00791">
    <property type="entry name" value="gntP"/>
    <property type="match status" value="1"/>
</dbReference>
<dbReference type="GO" id="GO:0015128">
    <property type="term" value="F:gluconate transmembrane transporter activity"/>
    <property type="evidence" value="ECO:0007669"/>
    <property type="project" value="InterPro"/>
</dbReference>
<evidence type="ECO:0000256" key="1">
    <source>
        <dbReference type="SAM" id="Phobius"/>
    </source>
</evidence>
<feature type="transmembrane region" description="Helical" evidence="1">
    <location>
        <begin position="246"/>
        <end position="268"/>
    </location>
</feature>
<dbReference type="InterPro" id="IPR003474">
    <property type="entry name" value="Glcn_transporter"/>
</dbReference>
<feature type="transmembrane region" description="Helical" evidence="1">
    <location>
        <begin position="118"/>
        <end position="149"/>
    </location>
</feature>
<accession>A0A7K1LJW2</accession>
<dbReference type="EMBL" id="WOGT01000005">
    <property type="protein sequence ID" value="MUN55415.1"/>
    <property type="molecule type" value="Genomic_DNA"/>
</dbReference>
<evidence type="ECO:0000313" key="2">
    <source>
        <dbReference type="EMBL" id="MUN55415.1"/>
    </source>
</evidence>
<feature type="transmembrane region" description="Helical" evidence="1">
    <location>
        <begin position="402"/>
        <end position="425"/>
    </location>
</feature>
<dbReference type="PANTHER" id="PTHR30354">
    <property type="entry name" value="GNT FAMILY GLUCONATE TRANSPORTER"/>
    <property type="match status" value="1"/>
</dbReference>
<keyword evidence="3" id="KW-1185">Reference proteome</keyword>
<dbReference type="GO" id="GO:0005886">
    <property type="term" value="C:plasma membrane"/>
    <property type="evidence" value="ECO:0007669"/>
    <property type="project" value="TreeGrafter"/>
</dbReference>
<dbReference type="PANTHER" id="PTHR30354:SF25">
    <property type="entry name" value="INNER MEMBRANE PERMEASE YGBN"/>
    <property type="match status" value="1"/>
</dbReference>
<dbReference type="AlphaFoldDB" id="A0A7K1LJW2"/>
<organism evidence="2 3">
    <name type="scientific">Rothia koreensis</name>
    <dbReference type="NCBI Taxonomy" id="592378"/>
    <lineage>
        <taxon>Bacteria</taxon>
        <taxon>Bacillati</taxon>
        <taxon>Actinomycetota</taxon>
        <taxon>Actinomycetes</taxon>
        <taxon>Micrococcales</taxon>
        <taxon>Micrococcaceae</taxon>
        <taxon>Rothia</taxon>
    </lineage>
</organism>
<feature type="transmembrane region" description="Helical" evidence="1">
    <location>
        <begin position="74"/>
        <end position="95"/>
    </location>
</feature>
<feature type="transmembrane region" description="Helical" evidence="1">
    <location>
        <begin position="371"/>
        <end position="390"/>
    </location>
</feature>
<sequence length="462" mass="47064">MAFVDWLQNDTLGLLLLAAASVALLLVLIIKVKLEPFIALLIVGILTALAGGVSVADLVGSATGASESILEKGYAGTLGHIAVIIGLGTVLGALLESSGAAEVLLARLTKVFGTRGTAVAIGICGFVLGIPVFFDIGIFVLAPLVYVAARRGGGSLVKYALPLLAGLSVTHAFLPPHPGPVTAAGLFGVDLGWMLLIGFAVGIPAFIVSGLLWGIWIGNRVHSFIPATSAKLQEEGEERTPPSMGVVALVIGLPLLLILGGTFGNILLPEGALRNFLTLVGTPAIALTLAVLLSMWLLGLRRGRSSSDITSIISKALNPVGMLLLVIGSGAFFGAVLSATGIGEAVAGSLSSLGWPIILSAFVISSGLRIAQGSATVAIVTTGGILQAAVESGGYSQVQLALLVAAVASGSVIASHVNDGGFWIIQRYFNMTVAQTLRTWTVLETVLALTGFAVAAGIWAVV</sequence>
<evidence type="ECO:0000313" key="3">
    <source>
        <dbReference type="Proteomes" id="UP000462152"/>
    </source>
</evidence>
<feature type="transmembrane region" description="Helical" evidence="1">
    <location>
        <begin position="194"/>
        <end position="216"/>
    </location>
</feature>
<dbReference type="PIRSF" id="PIRSF002746">
    <property type="entry name" value="Gluconate_transporter"/>
    <property type="match status" value="1"/>
</dbReference>
<gene>
    <name evidence="2" type="ORF">GMA10_09380</name>
</gene>
<feature type="transmembrane region" description="Helical" evidence="1">
    <location>
        <begin position="36"/>
        <end position="62"/>
    </location>
</feature>
<proteinExistence type="predicted"/>
<feature type="transmembrane region" description="Helical" evidence="1">
    <location>
        <begin position="345"/>
        <end position="364"/>
    </location>
</feature>
<feature type="transmembrane region" description="Helical" evidence="1">
    <location>
        <begin position="437"/>
        <end position="461"/>
    </location>
</feature>
<reference evidence="2 3" key="1">
    <citation type="submission" date="2019-12" db="EMBL/GenBank/DDBJ databases">
        <authorList>
            <person name="Li J."/>
            <person name="Shi Y."/>
            <person name="Xu G."/>
            <person name="Xiao D."/>
            <person name="Ran X."/>
        </authorList>
    </citation>
    <scope>NUCLEOTIDE SEQUENCE [LARGE SCALE GENOMIC DNA]</scope>
    <source>
        <strain evidence="2 3">JCM 15915</strain>
    </source>
</reference>
<dbReference type="RefSeq" id="WP_129316109.1">
    <property type="nucleotide sequence ID" value="NZ_NOIQ01000018.1"/>
</dbReference>
<dbReference type="Pfam" id="PF02447">
    <property type="entry name" value="GntP_permease"/>
    <property type="match status" value="1"/>
</dbReference>
<keyword evidence="1" id="KW-1133">Transmembrane helix</keyword>
<name>A0A7K1LJW2_9MICC</name>
<keyword evidence="1" id="KW-0812">Transmembrane</keyword>
<dbReference type="OrthoDB" id="4325159at2"/>
<feature type="transmembrane region" description="Helical" evidence="1">
    <location>
        <begin position="320"/>
        <end position="339"/>
    </location>
</feature>
<comment type="caution">
    <text evidence="2">The sequence shown here is derived from an EMBL/GenBank/DDBJ whole genome shotgun (WGS) entry which is preliminary data.</text>
</comment>